<sequence length="92" mass="10377">MELAHKATILHCESLTHGATFKDEDIDESDPQRFEATILGKSGEFIYKYDAHSPKEEKKLEMGSSVTAKRKYEEVKMPDGRSVLDLTGDDDD</sequence>
<organism evidence="1 2">
    <name type="scientific">Fusarium circinatum</name>
    <name type="common">Pitch canker fungus</name>
    <name type="synonym">Gibberella circinata</name>
    <dbReference type="NCBI Taxonomy" id="48490"/>
    <lineage>
        <taxon>Eukaryota</taxon>
        <taxon>Fungi</taxon>
        <taxon>Dikarya</taxon>
        <taxon>Ascomycota</taxon>
        <taxon>Pezizomycotina</taxon>
        <taxon>Sordariomycetes</taxon>
        <taxon>Hypocreomycetidae</taxon>
        <taxon>Hypocreales</taxon>
        <taxon>Nectriaceae</taxon>
        <taxon>Fusarium</taxon>
        <taxon>Fusarium fujikuroi species complex</taxon>
    </lineage>
</organism>
<comment type="caution">
    <text evidence="1">The sequence shown here is derived from an EMBL/GenBank/DDBJ whole genome shotgun (WGS) entry which is preliminary data.</text>
</comment>
<proteinExistence type="predicted"/>
<name>A0A8H5TLZ8_FUSCI</name>
<accession>A0A8H5TLZ8</accession>
<dbReference type="AlphaFoldDB" id="A0A8H5TLZ8"/>
<gene>
    <name evidence="1" type="ORF">FCIRC_8004</name>
</gene>
<dbReference type="EMBL" id="JAAQPE010000262">
    <property type="protein sequence ID" value="KAF5673541.1"/>
    <property type="molecule type" value="Genomic_DNA"/>
</dbReference>
<reference evidence="1 2" key="2">
    <citation type="submission" date="2020-05" db="EMBL/GenBank/DDBJ databases">
        <title>Identification and distribution of gene clusters putatively required for synthesis of sphingolipid metabolism inhibitors in phylogenetically diverse species of the filamentous fungus Fusarium.</title>
        <authorList>
            <person name="Kim H.-S."/>
            <person name="Busman M."/>
            <person name="Brown D.W."/>
            <person name="Divon H."/>
            <person name="Uhlig S."/>
            <person name="Proctor R.H."/>
        </authorList>
    </citation>
    <scope>NUCLEOTIDE SEQUENCE [LARGE SCALE GENOMIC DNA]</scope>
    <source>
        <strain evidence="1 2">NRRL 25331</strain>
    </source>
</reference>
<reference evidence="2" key="1">
    <citation type="journal article" date="2020" name="BMC Genomics">
        <title>Correction to: Identification and distribution of gene clusters required for synthesis of sphingolipid metabolism inhibitors in diverse species of the filamentous fungus Fusarium.</title>
        <authorList>
            <person name="Kim H.S."/>
            <person name="Lohmar J.M."/>
            <person name="Busman M."/>
            <person name="Brown D.W."/>
            <person name="Naumann T.A."/>
            <person name="Divon H.H."/>
            <person name="Lysoe E."/>
            <person name="Uhlig S."/>
            <person name="Proctor R.H."/>
        </authorList>
    </citation>
    <scope>NUCLEOTIDE SEQUENCE [LARGE SCALE GENOMIC DNA]</scope>
    <source>
        <strain evidence="2">NRRL 25331</strain>
    </source>
</reference>
<evidence type="ECO:0000313" key="2">
    <source>
        <dbReference type="Proteomes" id="UP000572754"/>
    </source>
</evidence>
<keyword evidence="2" id="KW-1185">Reference proteome</keyword>
<evidence type="ECO:0000313" key="1">
    <source>
        <dbReference type="EMBL" id="KAF5673541.1"/>
    </source>
</evidence>
<dbReference type="Proteomes" id="UP000572754">
    <property type="component" value="Unassembled WGS sequence"/>
</dbReference>
<protein>
    <submittedName>
        <fullName evidence="1">Uncharacterized protein</fullName>
    </submittedName>
</protein>